<reference evidence="10" key="1">
    <citation type="submission" date="2025-08" db="UniProtKB">
        <authorList>
            <consortium name="RefSeq"/>
        </authorList>
    </citation>
    <scope>IDENTIFICATION</scope>
    <source>
        <tissue evidence="10">Whole body</tissue>
    </source>
</reference>
<dbReference type="InterPro" id="IPR024660">
    <property type="entry name" value="UCS_central_dom"/>
</dbReference>
<dbReference type="Proteomes" id="UP000504618">
    <property type="component" value="Unplaced"/>
</dbReference>
<dbReference type="PROSITE" id="PS50005">
    <property type="entry name" value="TPR"/>
    <property type="match status" value="1"/>
</dbReference>
<dbReference type="PANTHER" id="PTHR45994:SF1">
    <property type="entry name" value="FI21225P1"/>
    <property type="match status" value="1"/>
</dbReference>
<dbReference type="SMART" id="SM00028">
    <property type="entry name" value="TPR"/>
    <property type="match status" value="3"/>
</dbReference>
<evidence type="ECO:0000256" key="1">
    <source>
        <dbReference type="ARBA" id="ARBA00004556"/>
    </source>
</evidence>
<keyword evidence="5" id="KW-0221">Differentiation</keyword>
<dbReference type="Gene3D" id="1.25.40.10">
    <property type="entry name" value="Tetratricopeptide repeat domain"/>
    <property type="match status" value="1"/>
</dbReference>
<dbReference type="InterPro" id="IPR011989">
    <property type="entry name" value="ARM-like"/>
</dbReference>
<accession>A0A6J1R5A0</accession>
<dbReference type="Gene3D" id="1.25.10.10">
    <property type="entry name" value="Leucine-rich Repeat Variant"/>
    <property type="match status" value="2"/>
</dbReference>
<evidence type="ECO:0000256" key="3">
    <source>
        <dbReference type="ARBA" id="ARBA00022490"/>
    </source>
</evidence>
<protein>
    <submittedName>
        <fullName evidence="10">Protein unc-45 homolog B-like</fullName>
    </submittedName>
</protein>
<dbReference type="GO" id="GO:0051879">
    <property type="term" value="F:Hsp90 protein binding"/>
    <property type="evidence" value="ECO:0007669"/>
    <property type="project" value="TreeGrafter"/>
</dbReference>
<gene>
    <name evidence="10" type="primary">LOC112466359</name>
</gene>
<keyword evidence="4" id="KW-0517">Myogenesis</keyword>
<dbReference type="SUPFAM" id="SSF48371">
    <property type="entry name" value="ARM repeat"/>
    <property type="match status" value="1"/>
</dbReference>
<dbReference type="InterPro" id="IPR019734">
    <property type="entry name" value="TPR_rpt"/>
</dbReference>
<evidence type="ECO:0000256" key="5">
    <source>
        <dbReference type="ARBA" id="ARBA00022782"/>
    </source>
</evidence>
<dbReference type="GO" id="GO:0030154">
    <property type="term" value="P:cell differentiation"/>
    <property type="evidence" value="ECO:0007669"/>
    <property type="project" value="UniProtKB-KW"/>
</dbReference>
<evidence type="ECO:0000256" key="7">
    <source>
        <dbReference type="PROSITE-ProRule" id="PRU00339"/>
    </source>
</evidence>
<evidence type="ECO:0000259" key="8">
    <source>
        <dbReference type="Pfam" id="PF11701"/>
    </source>
</evidence>
<dbReference type="Pfam" id="PF11701">
    <property type="entry name" value="UNC45-central"/>
    <property type="match status" value="1"/>
</dbReference>
<dbReference type="GO" id="GO:0048471">
    <property type="term" value="C:perinuclear region of cytoplasm"/>
    <property type="evidence" value="ECO:0007669"/>
    <property type="project" value="UniProtKB-SubCell"/>
</dbReference>
<keyword evidence="3" id="KW-0963">Cytoplasm</keyword>
<keyword evidence="2" id="KW-0217">Developmental protein</keyword>
<evidence type="ECO:0000313" key="9">
    <source>
        <dbReference type="Proteomes" id="UP000504618"/>
    </source>
</evidence>
<evidence type="ECO:0000313" key="10">
    <source>
        <dbReference type="RefSeq" id="XP_024890194.1"/>
    </source>
</evidence>
<feature type="domain" description="UNC-45/Cro1/She4 central" evidence="8">
    <location>
        <begin position="336"/>
        <end position="489"/>
    </location>
</feature>
<dbReference type="OrthoDB" id="199930at2759"/>
<organism evidence="9 10">
    <name type="scientific">Temnothorax curvispinosus</name>
    <dbReference type="NCBI Taxonomy" id="300111"/>
    <lineage>
        <taxon>Eukaryota</taxon>
        <taxon>Metazoa</taxon>
        <taxon>Ecdysozoa</taxon>
        <taxon>Arthropoda</taxon>
        <taxon>Hexapoda</taxon>
        <taxon>Insecta</taxon>
        <taxon>Pterygota</taxon>
        <taxon>Neoptera</taxon>
        <taxon>Endopterygota</taxon>
        <taxon>Hymenoptera</taxon>
        <taxon>Apocrita</taxon>
        <taxon>Aculeata</taxon>
        <taxon>Formicoidea</taxon>
        <taxon>Formicidae</taxon>
        <taxon>Myrmicinae</taxon>
        <taxon>Temnothorax</taxon>
    </lineage>
</organism>
<proteinExistence type="predicted"/>
<evidence type="ECO:0000256" key="6">
    <source>
        <dbReference type="ARBA" id="ARBA00023186"/>
    </source>
</evidence>
<dbReference type="GeneID" id="112466359"/>
<keyword evidence="9" id="KW-1185">Reference proteome</keyword>
<dbReference type="InterPro" id="IPR011990">
    <property type="entry name" value="TPR-like_helical_dom_sf"/>
</dbReference>
<evidence type="ECO:0000256" key="4">
    <source>
        <dbReference type="ARBA" id="ARBA00022541"/>
    </source>
</evidence>
<dbReference type="RefSeq" id="XP_024890194.1">
    <property type="nucleotide sequence ID" value="XM_025034426.1"/>
</dbReference>
<keyword evidence="6" id="KW-0143">Chaperone</keyword>
<comment type="subcellular location">
    <subcellularLocation>
        <location evidence="1">Cytoplasm</location>
        <location evidence="1">Perinuclear region</location>
    </subcellularLocation>
</comment>
<feature type="repeat" description="TPR" evidence="7">
    <location>
        <begin position="8"/>
        <end position="41"/>
    </location>
</feature>
<dbReference type="GO" id="GO:0007517">
    <property type="term" value="P:muscle organ development"/>
    <property type="evidence" value="ECO:0007669"/>
    <property type="project" value="UniProtKB-KW"/>
</dbReference>
<keyword evidence="7" id="KW-0802">TPR repeat</keyword>
<dbReference type="InterPro" id="IPR016024">
    <property type="entry name" value="ARM-type_fold"/>
</dbReference>
<sequence>MAESDMSAQEWKHKGCEESRKGNLSEALSYYSNALKLTEDKAEKACLYRNRADIYLQLSNYEKVINDCNSALKICCSEALLQRCKALEALERFEEAYQDAEILIALNPNNEDFQRVVDHLRKIVQERRKRKLHINAQVSEVLDLAFDENTNEKEREIAMSKLLLLAGDDAGAEEIFKKEGISKMVHLVKVEKNEEVICRAIRIVTELCKNNISRTESVMKYVGLPWFLEIMSSTSIERVNASQYCLQNILNTYSGMNNNKPDSNRNEDLYEAHKKEIDTIMFCLSYSITSRTITGLARDAIIKLITHNIHYTALDWAKRFVELRGVQRLMEVAGEMEEYNSESLLDITSSTRTITSVCLAMVYKNVYKNCDDEKTFTNAVDEFIEDKLHSPDIQSKVRVVVAITTLLLSPLDVGNTFMVKEGILEMILVMAGMDDVLQQRVALECIVAAVTRKDKVDVIIKQGVNILKKLCQSQDDSLRVRALVAFCKMGNSGDSDATTTPFADGVTKELTEACRRLLINLKKENREWAVKGLSYLTFNTGVKQELIENLEVIETMIDIADDPSTHDQSLFDMLTTLMNLCNAYDEQEFEMIELSKFVKYHFPEESELDDDFEEGLINLLIDYDVITYLLELAKTDDQNCKELIARVFNAICSKQILVDVVAPAVVPETLLSLALDGTVKGKKQASLALVHLALTKSIFPDADNIVSAQLLMEFVQPIVNLLNLECSVNENCQTLTALCNLAEVNDSIREHMFKEGVFQKIDAFVYEGDYLLKLASANLINIMILSREVAIQCFEQNNSRVDYLMLLYKDENQDINFAAAAALVKLTVANKEACKKVLDSNFWLEFLRFLLTNPSSNIQQMGIILVLSMIKSMEDFAEKLIETDIIELLRSLRKNDTVQNKNIKELTSIALEAVAERSISKEALSVIRWERDAACRLVQSDLLNYLEKKLWVYERTKNVPLNIYSEFGKILTGR</sequence>
<dbReference type="AlphaFoldDB" id="A0A6J1R5A0"/>
<dbReference type="SUPFAM" id="SSF48452">
    <property type="entry name" value="TPR-like"/>
    <property type="match status" value="1"/>
</dbReference>
<name>A0A6J1R5A0_9HYME</name>
<dbReference type="PANTHER" id="PTHR45994">
    <property type="entry name" value="FI21225P1"/>
    <property type="match status" value="1"/>
</dbReference>
<evidence type="ECO:0000256" key="2">
    <source>
        <dbReference type="ARBA" id="ARBA00022473"/>
    </source>
</evidence>